<dbReference type="AlphaFoldDB" id="A0A1F4ZTJ7"/>
<sequence length="74" mass="8476">MSNSEAREQRGDDKQPPQEPSDMQKLYDAAVEGNNAMADGDRKKARLALHRVTWLTEKMKDVDRNTESKQEEVT</sequence>
<reference evidence="2 3" key="1">
    <citation type="journal article" date="2016" name="Nat. Commun.">
        <title>Thousands of microbial genomes shed light on interconnected biogeochemical processes in an aquifer system.</title>
        <authorList>
            <person name="Anantharaman K."/>
            <person name="Brown C.T."/>
            <person name="Hug L.A."/>
            <person name="Sharon I."/>
            <person name="Castelle C.J."/>
            <person name="Probst A.J."/>
            <person name="Thomas B.C."/>
            <person name="Singh A."/>
            <person name="Wilkins M.J."/>
            <person name="Karaoz U."/>
            <person name="Brodie E.L."/>
            <person name="Williams K.H."/>
            <person name="Hubbard S.S."/>
            <person name="Banfield J.F."/>
        </authorList>
    </citation>
    <scope>NUCLEOTIDE SEQUENCE [LARGE SCALE GENOMIC DNA]</scope>
</reference>
<dbReference type="EMBL" id="MEXR01000032">
    <property type="protein sequence ID" value="OGD09458.1"/>
    <property type="molecule type" value="Genomic_DNA"/>
</dbReference>
<name>A0A1F4ZTJ7_9BACT</name>
<protein>
    <submittedName>
        <fullName evidence="2">Uncharacterized protein</fullName>
    </submittedName>
</protein>
<dbReference type="Proteomes" id="UP000176424">
    <property type="component" value="Unassembled WGS sequence"/>
</dbReference>
<feature type="region of interest" description="Disordered" evidence="1">
    <location>
        <begin position="1"/>
        <end position="28"/>
    </location>
</feature>
<organism evidence="2 3">
    <name type="scientific">Candidatus Amesbacteria bacterium RIFOXYB1_FULL_44_23</name>
    <dbReference type="NCBI Taxonomy" id="1797263"/>
    <lineage>
        <taxon>Bacteria</taxon>
        <taxon>Candidatus Amesiibacteriota</taxon>
    </lineage>
</organism>
<accession>A0A1F4ZTJ7</accession>
<feature type="compositionally biased region" description="Basic and acidic residues" evidence="1">
    <location>
        <begin position="1"/>
        <end position="16"/>
    </location>
</feature>
<proteinExistence type="predicted"/>
<comment type="caution">
    <text evidence="2">The sequence shown here is derived from an EMBL/GenBank/DDBJ whole genome shotgun (WGS) entry which is preliminary data.</text>
</comment>
<evidence type="ECO:0000313" key="2">
    <source>
        <dbReference type="EMBL" id="OGD09458.1"/>
    </source>
</evidence>
<gene>
    <name evidence="2" type="ORF">A2397_02105</name>
</gene>
<evidence type="ECO:0000313" key="3">
    <source>
        <dbReference type="Proteomes" id="UP000176424"/>
    </source>
</evidence>
<evidence type="ECO:0000256" key="1">
    <source>
        <dbReference type="SAM" id="MobiDB-lite"/>
    </source>
</evidence>